<keyword evidence="9" id="KW-1185">Reference proteome</keyword>
<dbReference type="GO" id="GO:0005886">
    <property type="term" value="C:plasma membrane"/>
    <property type="evidence" value="ECO:0007669"/>
    <property type="project" value="UniProtKB-SubCell"/>
</dbReference>
<dbReference type="Proteomes" id="UP000247973">
    <property type="component" value="Unassembled WGS sequence"/>
</dbReference>
<dbReference type="PANTHER" id="PTHR33885">
    <property type="entry name" value="PHAGE SHOCK PROTEIN C"/>
    <property type="match status" value="1"/>
</dbReference>
<keyword evidence="5 6" id="KW-0472">Membrane</keyword>
<sequence length="184" mass="20850">MKKVVEVNIGGINFTIEDDAYIQLKAYLSRFEASLPKEDAKEIMEDVEARVAEIFQKEIKYPNQVIGEDSVRVVIQCLGEIDSTINSNSNSQQKTSKKMKTNKKLYRNMEDKVFAGVCGGLASYFEIDTTIIRAIFVLVFFFGGSALLAYIILWVIMPKAETVIQKMEMNGEPITPENLRNYSK</sequence>
<evidence type="ECO:0000256" key="1">
    <source>
        <dbReference type="ARBA" id="ARBA00004162"/>
    </source>
</evidence>
<dbReference type="AlphaFoldDB" id="A0A2V3PTF7"/>
<keyword evidence="4 6" id="KW-1133">Transmembrane helix</keyword>
<dbReference type="InterPro" id="IPR052027">
    <property type="entry name" value="PspC"/>
</dbReference>
<dbReference type="EMBL" id="QICL01000003">
    <property type="protein sequence ID" value="PXV67458.1"/>
    <property type="molecule type" value="Genomic_DNA"/>
</dbReference>
<protein>
    <submittedName>
        <fullName evidence="8">Phage shock protein PspC (Stress-responsive transcriptional regulator)</fullName>
    </submittedName>
</protein>
<reference evidence="8 9" key="1">
    <citation type="submission" date="2018-03" db="EMBL/GenBank/DDBJ databases">
        <title>Genomic Encyclopedia of Archaeal and Bacterial Type Strains, Phase II (KMG-II): from individual species to whole genera.</title>
        <authorList>
            <person name="Goeker M."/>
        </authorList>
    </citation>
    <scope>NUCLEOTIDE SEQUENCE [LARGE SCALE GENOMIC DNA]</scope>
    <source>
        <strain evidence="8 9">DSM 100214</strain>
    </source>
</reference>
<dbReference type="InterPro" id="IPR007168">
    <property type="entry name" value="Phageshock_PspC_N"/>
</dbReference>
<feature type="domain" description="Phage shock protein PspC N-terminal" evidence="7">
    <location>
        <begin position="103"/>
        <end position="160"/>
    </location>
</feature>
<comment type="subcellular location">
    <subcellularLocation>
        <location evidence="1">Cell membrane</location>
        <topology evidence="1">Single-pass membrane protein</topology>
    </subcellularLocation>
</comment>
<dbReference type="OrthoDB" id="5772680at2"/>
<keyword evidence="3 6" id="KW-0812">Transmembrane</keyword>
<evidence type="ECO:0000259" key="7">
    <source>
        <dbReference type="Pfam" id="PF04024"/>
    </source>
</evidence>
<accession>A0A2V3PTF7</accession>
<organism evidence="8 9">
    <name type="scientific">Dysgonomonas alginatilytica</name>
    <dbReference type="NCBI Taxonomy" id="1605892"/>
    <lineage>
        <taxon>Bacteria</taxon>
        <taxon>Pseudomonadati</taxon>
        <taxon>Bacteroidota</taxon>
        <taxon>Bacteroidia</taxon>
        <taxon>Bacteroidales</taxon>
        <taxon>Dysgonomonadaceae</taxon>
        <taxon>Dysgonomonas</taxon>
    </lineage>
</organism>
<feature type="transmembrane region" description="Helical" evidence="6">
    <location>
        <begin position="131"/>
        <end position="157"/>
    </location>
</feature>
<evidence type="ECO:0000313" key="8">
    <source>
        <dbReference type="EMBL" id="PXV67458.1"/>
    </source>
</evidence>
<evidence type="ECO:0000256" key="5">
    <source>
        <dbReference type="ARBA" id="ARBA00023136"/>
    </source>
</evidence>
<evidence type="ECO:0000256" key="4">
    <source>
        <dbReference type="ARBA" id="ARBA00022989"/>
    </source>
</evidence>
<evidence type="ECO:0000256" key="6">
    <source>
        <dbReference type="SAM" id="Phobius"/>
    </source>
</evidence>
<dbReference type="RefSeq" id="WP_110309611.1">
    <property type="nucleotide sequence ID" value="NZ_QICL01000003.1"/>
</dbReference>
<name>A0A2V3PTF7_9BACT</name>
<evidence type="ECO:0000256" key="3">
    <source>
        <dbReference type="ARBA" id="ARBA00022692"/>
    </source>
</evidence>
<dbReference type="PANTHER" id="PTHR33885:SF3">
    <property type="entry name" value="PHAGE SHOCK PROTEIN C"/>
    <property type="match status" value="1"/>
</dbReference>
<evidence type="ECO:0000313" key="9">
    <source>
        <dbReference type="Proteomes" id="UP000247973"/>
    </source>
</evidence>
<evidence type="ECO:0000256" key="2">
    <source>
        <dbReference type="ARBA" id="ARBA00022475"/>
    </source>
</evidence>
<comment type="caution">
    <text evidence="8">The sequence shown here is derived from an EMBL/GenBank/DDBJ whole genome shotgun (WGS) entry which is preliminary data.</text>
</comment>
<dbReference type="Pfam" id="PF04024">
    <property type="entry name" value="PspC"/>
    <property type="match status" value="1"/>
</dbReference>
<keyword evidence="2" id="KW-1003">Cell membrane</keyword>
<gene>
    <name evidence="8" type="ORF">CLV62_103131</name>
</gene>
<proteinExistence type="predicted"/>